<dbReference type="AlphaFoldDB" id="A0AAV4QUG8"/>
<feature type="region of interest" description="Disordered" evidence="1">
    <location>
        <begin position="83"/>
        <end position="105"/>
    </location>
</feature>
<protein>
    <submittedName>
        <fullName evidence="2">Uncharacterized protein</fullName>
    </submittedName>
</protein>
<dbReference type="EMBL" id="BPLR01006861">
    <property type="protein sequence ID" value="GIY12877.1"/>
    <property type="molecule type" value="Genomic_DNA"/>
</dbReference>
<proteinExistence type="predicted"/>
<sequence length="125" mass="15004">MARPLETLAKKERRFCSLPECKHQKGSGRFLPESNHQQRYNWSVPGQTFRQRSLPCVCGHSFEDRSHIIYDCPEWEEIRRRFFPPNHKEGQPRAPSRQQKSRQGIRDMLQIKLQALLRFFEDNEH</sequence>
<name>A0AAV4QUG8_CAEEX</name>
<evidence type="ECO:0000256" key="1">
    <source>
        <dbReference type="SAM" id="MobiDB-lite"/>
    </source>
</evidence>
<dbReference type="Proteomes" id="UP001054945">
    <property type="component" value="Unassembled WGS sequence"/>
</dbReference>
<evidence type="ECO:0000313" key="2">
    <source>
        <dbReference type="EMBL" id="GIY12877.1"/>
    </source>
</evidence>
<reference evidence="2 3" key="1">
    <citation type="submission" date="2021-06" db="EMBL/GenBank/DDBJ databases">
        <title>Caerostris extrusa draft genome.</title>
        <authorList>
            <person name="Kono N."/>
            <person name="Arakawa K."/>
        </authorList>
    </citation>
    <scope>NUCLEOTIDE SEQUENCE [LARGE SCALE GENOMIC DNA]</scope>
</reference>
<evidence type="ECO:0000313" key="3">
    <source>
        <dbReference type="Proteomes" id="UP001054945"/>
    </source>
</evidence>
<comment type="caution">
    <text evidence="2">The sequence shown here is derived from an EMBL/GenBank/DDBJ whole genome shotgun (WGS) entry which is preliminary data.</text>
</comment>
<gene>
    <name evidence="2" type="ORF">CEXT_711471</name>
</gene>
<keyword evidence="3" id="KW-1185">Reference proteome</keyword>
<organism evidence="2 3">
    <name type="scientific">Caerostris extrusa</name>
    <name type="common">Bark spider</name>
    <name type="synonym">Caerostris bankana</name>
    <dbReference type="NCBI Taxonomy" id="172846"/>
    <lineage>
        <taxon>Eukaryota</taxon>
        <taxon>Metazoa</taxon>
        <taxon>Ecdysozoa</taxon>
        <taxon>Arthropoda</taxon>
        <taxon>Chelicerata</taxon>
        <taxon>Arachnida</taxon>
        <taxon>Araneae</taxon>
        <taxon>Araneomorphae</taxon>
        <taxon>Entelegynae</taxon>
        <taxon>Araneoidea</taxon>
        <taxon>Araneidae</taxon>
        <taxon>Caerostris</taxon>
    </lineage>
</organism>
<accession>A0AAV4QUG8</accession>